<accession>Q2KTY7</accession>
<dbReference type="KEGG" id="bav:BAV3263"/>
<keyword evidence="1" id="KW-0249">Electron transport</keyword>
<name>Q2KTY7_BORA1</name>
<dbReference type="OrthoDB" id="8558856at2"/>
<dbReference type="Pfam" id="PF01012">
    <property type="entry name" value="ETF"/>
    <property type="match status" value="1"/>
</dbReference>
<dbReference type="eggNOG" id="COG2086">
    <property type="taxonomic scope" value="Bacteria"/>
</dbReference>
<organism evidence="3 4">
    <name type="scientific">Bordetella avium (strain 197N)</name>
    <dbReference type="NCBI Taxonomy" id="360910"/>
    <lineage>
        <taxon>Bacteria</taxon>
        <taxon>Pseudomonadati</taxon>
        <taxon>Pseudomonadota</taxon>
        <taxon>Betaproteobacteria</taxon>
        <taxon>Burkholderiales</taxon>
        <taxon>Alcaligenaceae</taxon>
        <taxon>Bordetella</taxon>
    </lineage>
</organism>
<dbReference type="InterPro" id="IPR014729">
    <property type="entry name" value="Rossmann-like_a/b/a_fold"/>
</dbReference>
<dbReference type="GO" id="GO:0009055">
    <property type="term" value="F:electron transfer activity"/>
    <property type="evidence" value="ECO:0007669"/>
    <property type="project" value="InterPro"/>
</dbReference>
<feature type="domain" description="Electron transfer flavoprotein alpha/beta-subunit N-terminal" evidence="2">
    <location>
        <begin position="25"/>
        <end position="211"/>
    </location>
</feature>
<dbReference type="Proteomes" id="UP000001977">
    <property type="component" value="Chromosome"/>
</dbReference>
<evidence type="ECO:0000313" key="3">
    <source>
        <dbReference type="EMBL" id="CAJ50873.1"/>
    </source>
</evidence>
<keyword evidence="1" id="KW-0813">Transport</keyword>
<evidence type="ECO:0000313" key="4">
    <source>
        <dbReference type="Proteomes" id="UP000001977"/>
    </source>
</evidence>
<reference evidence="3 4" key="1">
    <citation type="journal article" date="2006" name="J. Bacteriol.">
        <title>Comparison of the genome sequence of the poultry pathogen Bordetella avium with those of B. bronchiseptica, B. pertussis, and B. parapertussis reveals extensive diversity in surface structures associated with host interaction.</title>
        <authorList>
            <person name="Sebaihia M."/>
            <person name="Preston A."/>
            <person name="Maskell D.J."/>
            <person name="Kuzmiak H."/>
            <person name="Connell T.D."/>
            <person name="King N.D."/>
            <person name="Orndorff P.E."/>
            <person name="Miyamoto D.M."/>
            <person name="Thomson N.R."/>
            <person name="Harris D."/>
            <person name="Goble A."/>
            <person name="Lord A."/>
            <person name="Murphy L."/>
            <person name="Quail M.A."/>
            <person name="Rutter S."/>
            <person name="Squares R."/>
            <person name="Squares S."/>
            <person name="Woodward J."/>
            <person name="Parkhill J."/>
            <person name="Temple L.M."/>
        </authorList>
    </citation>
    <scope>NUCLEOTIDE SEQUENCE [LARGE SCALE GENOMIC DNA]</scope>
    <source>
        <strain evidence="3 4">197N</strain>
    </source>
</reference>
<sequence>MNVLIILSGIADAKLPLPRPVSAETMQALRAGHALLSPFDEAALELGLKLRDADPSVQLTALVAANTAQDKLLQHVASFRLDAVLAYSVQQIPAWNSRALAAGLSGFVQAQIGDTLDLVLIGREFGDEDDGGVPAATAYALGWPLVSQAMHVQQAGPGLLHILRQFGTVQEVLTQPTPAVAAVTNHARNKLRHPLLKNVMTAKKMQFMLQPLPQNSAPASLTLGAMGLASAPERAEPCQMIAGDVSIQARALAALLLTSGETA</sequence>
<dbReference type="HOGENOM" id="CLU_1061144_0_0_4"/>
<dbReference type="RefSeq" id="WP_012418900.1">
    <property type="nucleotide sequence ID" value="NC_010645.1"/>
</dbReference>
<dbReference type="InterPro" id="IPR014730">
    <property type="entry name" value="ETF_a/b_N"/>
</dbReference>
<dbReference type="InterPro" id="IPR012255">
    <property type="entry name" value="ETF_b"/>
</dbReference>
<protein>
    <submittedName>
        <fullName evidence="3">Electron transfer flavoprotein beta-subunit</fullName>
    </submittedName>
</protein>
<proteinExistence type="predicted"/>
<dbReference type="SMART" id="SM00893">
    <property type="entry name" value="ETF"/>
    <property type="match status" value="1"/>
</dbReference>
<dbReference type="STRING" id="360910.BAV3263"/>
<dbReference type="AlphaFoldDB" id="Q2KTY7"/>
<gene>
    <name evidence="3" type="ordered locus">BAV3263</name>
</gene>
<dbReference type="Gene3D" id="3.40.50.620">
    <property type="entry name" value="HUPs"/>
    <property type="match status" value="1"/>
</dbReference>
<dbReference type="PANTHER" id="PTHR21294">
    <property type="entry name" value="ELECTRON TRANSFER FLAVOPROTEIN BETA-SUBUNIT"/>
    <property type="match status" value="1"/>
</dbReference>
<keyword evidence="4" id="KW-1185">Reference proteome</keyword>
<dbReference type="SUPFAM" id="SSF52402">
    <property type="entry name" value="Adenine nucleotide alpha hydrolases-like"/>
    <property type="match status" value="1"/>
</dbReference>
<dbReference type="EMBL" id="AM167904">
    <property type="protein sequence ID" value="CAJ50873.1"/>
    <property type="molecule type" value="Genomic_DNA"/>
</dbReference>
<evidence type="ECO:0000256" key="1">
    <source>
        <dbReference type="ARBA" id="ARBA00022982"/>
    </source>
</evidence>
<evidence type="ECO:0000259" key="2">
    <source>
        <dbReference type="SMART" id="SM00893"/>
    </source>
</evidence>